<dbReference type="EMBL" id="AP023287">
    <property type="protein sequence ID" value="BCI50920.1"/>
    <property type="molecule type" value="Genomic_DNA"/>
</dbReference>
<accession>A0A6S6P2K8</accession>
<evidence type="ECO:0000313" key="2">
    <source>
        <dbReference type="EMBL" id="BCI50920.1"/>
    </source>
</evidence>
<proteinExistence type="predicted"/>
<organism evidence="2 3">
    <name type="scientific">Mycolicibacterium litorale</name>
    <dbReference type="NCBI Taxonomy" id="758802"/>
    <lineage>
        <taxon>Bacteria</taxon>
        <taxon>Bacillati</taxon>
        <taxon>Actinomycetota</taxon>
        <taxon>Actinomycetes</taxon>
        <taxon>Mycobacteriales</taxon>
        <taxon>Mycobacteriaceae</taxon>
        <taxon>Mycolicibacterium</taxon>
    </lineage>
</organism>
<name>A0A6S6P2K8_9MYCO</name>
<dbReference type="AlphaFoldDB" id="A0A6S6P2K8"/>
<feature type="transmembrane region" description="Helical" evidence="1">
    <location>
        <begin position="39"/>
        <end position="59"/>
    </location>
</feature>
<reference evidence="2 3" key="1">
    <citation type="submission" date="2020-07" db="EMBL/GenBank/DDBJ databases">
        <title>Complete genome sequence of Mycolicibacterium litorale like strain isolated from cardiac implantable electronic device infection.</title>
        <authorList>
            <person name="Fukano H."/>
            <person name="Miyama H."/>
            <person name="Hoshino Y."/>
        </authorList>
    </citation>
    <scope>NUCLEOTIDE SEQUENCE [LARGE SCALE GENOMIC DNA]</scope>
    <source>
        <strain evidence="2 3">NIIDNTM18</strain>
    </source>
</reference>
<keyword evidence="1" id="KW-1133">Transmembrane helix</keyword>
<keyword evidence="1" id="KW-0472">Membrane</keyword>
<keyword evidence="1" id="KW-0812">Transmembrane</keyword>
<sequence length="67" mass="6871">MASLLFGLVVAPLTLPLSFVAHRQAVDAGQGASGLAKASMVISGIYLVLGAVVMALYVYRTHIGAGR</sequence>
<dbReference type="Proteomes" id="UP000515734">
    <property type="component" value="Chromosome"/>
</dbReference>
<evidence type="ECO:0000256" key="1">
    <source>
        <dbReference type="SAM" id="Phobius"/>
    </source>
</evidence>
<gene>
    <name evidence="2" type="ORF">NIIDNTM18_01980</name>
</gene>
<evidence type="ECO:0000313" key="3">
    <source>
        <dbReference type="Proteomes" id="UP000515734"/>
    </source>
</evidence>
<protein>
    <recommendedName>
        <fullName evidence="4">DUF4190 domain-containing protein</fullName>
    </recommendedName>
</protein>
<evidence type="ECO:0008006" key="4">
    <source>
        <dbReference type="Google" id="ProtNLM"/>
    </source>
</evidence>